<protein>
    <recommendedName>
        <fullName evidence="4">Toxin-antitoxin system YwqK family antitoxin</fullName>
    </recommendedName>
</protein>
<proteinExistence type="predicted"/>
<evidence type="ECO:0000256" key="1">
    <source>
        <dbReference type="SAM" id="SignalP"/>
    </source>
</evidence>
<feature type="signal peptide" evidence="1">
    <location>
        <begin position="1"/>
        <end position="21"/>
    </location>
</feature>
<keyword evidence="1" id="KW-0732">Signal</keyword>
<name>A0ABY4E3K2_9NEIS</name>
<evidence type="ECO:0008006" key="4">
    <source>
        <dbReference type="Google" id="ProtNLM"/>
    </source>
</evidence>
<dbReference type="Gene3D" id="2.20.110.10">
    <property type="entry name" value="Histone H3 K4-specific methyltransferase SET7/9 N-terminal domain"/>
    <property type="match status" value="1"/>
</dbReference>
<organism evidence="2 3">
    <name type="scientific">Vitreoscilla massiliensis</name>
    <dbReference type="NCBI Taxonomy" id="1689272"/>
    <lineage>
        <taxon>Bacteria</taxon>
        <taxon>Pseudomonadati</taxon>
        <taxon>Pseudomonadota</taxon>
        <taxon>Betaproteobacteria</taxon>
        <taxon>Neisseriales</taxon>
        <taxon>Neisseriaceae</taxon>
        <taxon>Vitreoscilla</taxon>
    </lineage>
</organism>
<keyword evidence="3" id="KW-1185">Reference proteome</keyword>
<dbReference type="PROSITE" id="PS51257">
    <property type="entry name" value="PROKAR_LIPOPROTEIN"/>
    <property type="match status" value="1"/>
</dbReference>
<dbReference type="RefSeq" id="WP_058356560.1">
    <property type="nucleotide sequence ID" value="NZ_CABKVG010000009.1"/>
</dbReference>
<dbReference type="EMBL" id="CP091511">
    <property type="protein sequence ID" value="UOO88002.1"/>
    <property type="molecule type" value="Genomic_DNA"/>
</dbReference>
<dbReference type="Proteomes" id="UP000832011">
    <property type="component" value="Chromosome"/>
</dbReference>
<accession>A0ABY4E3K2</accession>
<feature type="chain" id="PRO_5045306551" description="Toxin-antitoxin system YwqK family antitoxin" evidence="1">
    <location>
        <begin position="22"/>
        <end position="217"/>
    </location>
</feature>
<dbReference type="SUPFAM" id="SSF82185">
    <property type="entry name" value="Histone H3 K4-specific methyltransferase SET7/9 N-terminal domain"/>
    <property type="match status" value="1"/>
</dbReference>
<gene>
    <name evidence="2" type="ORF">LVJ82_10915</name>
</gene>
<evidence type="ECO:0000313" key="3">
    <source>
        <dbReference type="Proteomes" id="UP000832011"/>
    </source>
</evidence>
<evidence type="ECO:0000313" key="2">
    <source>
        <dbReference type="EMBL" id="UOO88002.1"/>
    </source>
</evidence>
<reference evidence="2 3" key="1">
    <citation type="journal article" date="2022" name="Res Sq">
        <title>Evolution of multicellular longitudinally dividing oral cavity symbionts (Neisseriaceae).</title>
        <authorList>
            <person name="Nyongesa S."/>
            <person name="Weber P."/>
            <person name="Bernet E."/>
            <person name="Pullido F."/>
            <person name="Nieckarz M."/>
            <person name="Delaby M."/>
            <person name="Nieves C."/>
            <person name="Viehboeck T."/>
            <person name="Krause N."/>
            <person name="Rivera-Millot A."/>
            <person name="Nakamura A."/>
            <person name="Vischer N."/>
            <person name="VanNieuwenhze M."/>
            <person name="Brun Y."/>
            <person name="Cava F."/>
            <person name="Bulgheresi S."/>
            <person name="Veyrier F."/>
        </authorList>
    </citation>
    <scope>NUCLEOTIDE SEQUENCE [LARGE SCALE GENOMIC DNA]</scope>
    <source>
        <strain evidence="2 3">SN4</strain>
    </source>
</reference>
<sequence length="217" mass="23730">MKMWMVAACVALGLAACGTSGGGLRNDAYKQITEKKEEVVAHFNVEGALAANKVATGFYRKLLGKTADGGFVVQDFYSRNDVKQSDPFIISNESGLKAFTNQYTQGELFLYYANGAKLEHSVYEKGLLVSTSTAYYPSGTVFQTNQFENGKLNGRSQFYHPDGKLAANLEYVDGVLVNAEGWSSDGQSVSATNINTLLQQLQGYDDANMQELRRLAQ</sequence>